<name>T1JQJ7_TETUR</name>
<evidence type="ECO:0008006" key="3">
    <source>
        <dbReference type="Google" id="ProtNLM"/>
    </source>
</evidence>
<dbReference type="Proteomes" id="UP000015104">
    <property type="component" value="Unassembled WGS sequence"/>
</dbReference>
<dbReference type="EnsemblMetazoa" id="tetur01g03450.1">
    <property type="protein sequence ID" value="tetur01g03450.1"/>
    <property type="gene ID" value="tetur01g03450"/>
</dbReference>
<dbReference type="EMBL" id="CAEY01000437">
    <property type="status" value="NOT_ANNOTATED_CDS"/>
    <property type="molecule type" value="Genomic_DNA"/>
</dbReference>
<dbReference type="HOGENOM" id="CLU_1456244_0_0_1"/>
<reference evidence="2" key="1">
    <citation type="submission" date="2011-08" db="EMBL/GenBank/DDBJ databases">
        <authorList>
            <person name="Rombauts S."/>
        </authorList>
    </citation>
    <scope>NUCLEOTIDE SEQUENCE</scope>
    <source>
        <strain evidence="2">London</strain>
    </source>
</reference>
<evidence type="ECO:0000313" key="2">
    <source>
        <dbReference type="Proteomes" id="UP000015104"/>
    </source>
</evidence>
<proteinExistence type="predicted"/>
<sequence length="192" mass="21667">MDNIHMLFTSINRNMEIIRICKSFSIKQSTVSKLRQISKCTPYWLLLLEDWRCLSAICFYPNGDYQVKLNDSSIVAYHCPNYEDLEKGKRTGCLVRRSNSPNLIEEISPKKFSNVHLIGHSLGTHVADENCAQSNVLSESSEKFSLTAIFEKIFNEIIRDHVVGGLWIKDIQLTQMNTSLAIAVGGLAIGDV</sequence>
<evidence type="ECO:0000313" key="1">
    <source>
        <dbReference type="EnsemblMetazoa" id="tetur01g03450.1"/>
    </source>
</evidence>
<accession>T1JQJ7</accession>
<protein>
    <recommendedName>
        <fullName evidence="3">Lipase domain-containing protein</fullName>
    </recommendedName>
</protein>
<dbReference type="AlphaFoldDB" id="T1JQJ7"/>
<organism evidence="1 2">
    <name type="scientific">Tetranychus urticae</name>
    <name type="common">Two-spotted spider mite</name>
    <dbReference type="NCBI Taxonomy" id="32264"/>
    <lineage>
        <taxon>Eukaryota</taxon>
        <taxon>Metazoa</taxon>
        <taxon>Ecdysozoa</taxon>
        <taxon>Arthropoda</taxon>
        <taxon>Chelicerata</taxon>
        <taxon>Arachnida</taxon>
        <taxon>Acari</taxon>
        <taxon>Acariformes</taxon>
        <taxon>Trombidiformes</taxon>
        <taxon>Prostigmata</taxon>
        <taxon>Eleutherengona</taxon>
        <taxon>Raphignathae</taxon>
        <taxon>Tetranychoidea</taxon>
        <taxon>Tetranychidae</taxon>
        <taxon>Tetranychus</taxon>
    </lineage>
</organism>
<reference evidence="1" key="2">
    <citation type="submission" date="2015-06" db="UniProtKB">
        <authorList>
            <consortium name="EnsemblMetazoa"/>
        </authorList>
    </citation>
    <scope>IDENTIFICATION</scope>
</reference>
<keyword evidence="2" id="KW-1185">Reference proteome</keyword>